<proteinExistence type="predicted"/>
<dbReference type="OrthoDB" id="6637938at2"/>
<dbReference type="Gene3D" id="1.25.40.10">
    <property type="entry name" value="Tetratricopeptide repeat domain"/>
    <property type="match status" value="1"/>
</dbReference>
<feature type="region of interest" description="Disordered" evidence="2">
    <location>
        <begin position="496"/>
        <end position="521"/>
    </location>
</feature>
<dbReference type="SUPFAM" id="SSF48452">
    <property type="entry name" value="TPR-like"/>
    <property type="match status" value="1"/>
</dbReference>
<sequence length="521" mass="59270">MSSEQNPSEKAVSQLEMSWLEATKQSQAPLFIWQVPAAGEPLLNALFAMQQHPEGRTLPDLFVTFTTQFDTGYGYSESLSREFIELCEATPEAAHWRGEARLPCYSAARFRDLAEDFTRTFAKDMRYLVLVLQPSDVSDMQALQRWLTHWLSQTSKTVRLLLIETAEYPLWQALEQSHPQQIQRIIDDADVMQVMHQTARQQSDPDPDRLQLRRYLADAMLLLEKGSASQVVSRAELALPVVQRRGWADQETVLYNIMAGAWLKEKNCLNAITQYQQAKRSAIQVPDPLTRGQLMTQSAFGEAGAWFADKQYHEAAKQYREAARQAKAIPHPLFETEAWRMAGFSLLQAGRPTEAMSDYAHAIHAAEAVPYEEREQTSLPLVFQDLLRIQDKKRVSALEACAERWQQEKKRLVLEADAAVSQLQKPETRAVSRIDNHFQLRLEKAFLSIRQAREALIQHGSREFRQVIDLAREKLHPHWNGLPGIAHPFDAPPGEWQSLPAWGKNTAEAAPSLTHSSPDQT</sequence>
<keyword evidence="4" id="KW-1185">Reference proteome</keyword>
<name>A0A2K1Q9G2_9GAMM</name>
<protein>
    <recommendedName>
        <fullName evidence="5">MalT-like TPR region domain-containing protein</fullName>
    </recommendedName>
</protein>
<evidence type="ECO:0000313" key="3">
    <source>
        <dbReference type="EMBL" id="PNS11688.1"/>
    </source>
</evidence>
<accession>A0A2K1Q9G2</accession>
<dbReference type="Proteomes" id="UP000236345">
    <property type="component" value="Unassembled WGS sequence"/>
</dbReference>
<dbReference type="InterPro" id="IPR011990">
    <property type="entry name" value="TPR-like_helical_dom_sf"/>
</dbReference>
<evidence type="ECO:0000313" key="4">
    <source>
        <dbReference type="Proteomes" id="UP000236345"/>
    </source>
</evidence>
<reference evidence="4" key="1">
    <citation type="submission" date="2017-09" db="EMBL/GenBank/DDBJ databases">
        <authorList>
            <person name="Palmer M."/>
            <person name="Steenkamp E.T."/>
            <person name="Coetzee M.P."/>
            <person name="Avontuur J.R."/>
            <person name="Van Zyl E."/>
            <person name="Chan W.-Y."/>
            <person name="Blom J."/>
            <person name="Venter S.N."/>
        </authorList>
    </citation>
    <scope>NUCLEOTIDE SEQUENCE [LARGE SCALE GENOMIC DNA]</scope>
    <source>
        <strain evidence="4">QC88-366</strain>
    </source>
</reference>
<evidence type="ECO:0008006" key="5">
    <source>
        <dbReference type="Google" id="ProtNLM"/>
    </source>
</evidence>
<evidence type="ECO:0000256" key="2">
    <source>
        <dbReference type="SAM" id="MobiDB-lite"/>
    </source>
</evidence>
<evidence type="ECO:0000256" key="1">
    <source>
        <dbReference type="SAM" id="Coils"/>
    </source>
</evidence>
<gene>
    <name evidence="3" type="ORF">COO59_10660</name>
</gene>
<dbReference type="AlphaFoldDB" id="A0A2K1Q9G2"/>
<keyword evidence="1" id="KW-0175">Coiled coil</keyword>
<organism evidence="3 4">
    <name type="scientific">Mixta theicola</name>
    <dbReference type="NCBI Taxonomy" id="1458355"/>
    <lineage>
        <taxon>Bacteria</taxon>
        <taxon>Pseudomonadati</taxon>
        <taxon>Pseudomonadota</taxon>
        <taxon>Gammaproteobacteria</taxon>
        <taxon>Enterobacterales</taxon>
        <taxon>Erwiniaceae</taxon>
        <taxon>Mixta</taxon>
    </lineage>
</organism>
<dbReference type="EMBL" id="NWUO01000007">
    <property type="protein sequence ID" value="PNS11688.1"/>
    <property type="molecule type" value="Genomic_DNA"/>
</dbReference>
<feature type="coiled-coil region" evidence="1">
    <location>
        <begin position="395"/>
        <end position="422"/>
    </location>
</feature>
<comment type="caution">
    <text evidence="3">The sequence shown here is derived from an EMBL/GenBank/DDBJ whole genome shotgun (WGS) entry which is preliminary data.</text>
</comment>